<dbReference type="PANTHER" id="PTHR21600">
    <property type="entry name" value="MITOCHONDRIAL RNA PSEUDOURIDINE SYNTHASE"/>
    <property type="match status" value="1"/>
</dbReference>
<dbReference type="STRING" id="1123243.SAMN02745190_02325"/>
<evidence type="ECO:0000313" key="7">
    <source>
        <dbReference type="Proteomes" id="UP000184404"/>
    </source>
</evidence>
<dbReference type="SUPFAM" id="SSF55120">
    <property type="entry name" value="Pseudouridine synthase"/>
    <property type="match status" value="1"/>
</dbReference>
<dbReference type="Pfam" id="PF00849">
    <property type="entry name" value="PseudoU_synth_2"/>
    <property type="match status" value="1"/>
</dbReference>
<organism evidence="6 7">
    <name type="scientific">Schwartzia succinivorans DSM 10502</name>
    <dbReference type="NCBI Taxonomy" id="1123243"/>
    <lineage>
        <taxon>Bacteria</taxon>
        <taxon>Bacillati</taxon>
        <taxon>Bacillota</taxon>
        <taxon>Negativicutes</taxon>
        <taxon>Selenomonadales</taxon>
        <taxon>Selenomonadaceae</taxon>
        <taxon>Schwartzia</taxon>
    </lineage>
</organism>
<sequence length="303" mass="33461">MKIEYKVPKTLAGISVRAFLVQKGFSVHLWRRLKNSGTTCVNGNVVIAALTKLEADDILTCEIPESTSIPPIKGPLEILYEDDALLFVNKPAGQLVHPLAHSSEETLLNYAAYHLHTDTQDLIPHPVHRLDRNTTGIVMIAKLPHVQHVLSENGAPQFHRRYLAILEGTPNPANGTINAPIGRKPGSIIERCVADTGKPAATDYKTIAAWDDYSLVEAAPVTGRTHQIRVHFSHIGCPLVGDDLYGGSREHLQRQALHAYLMELTHPVTHKPLRITAPVPTDFEKLLPADILQQIKTCSLIRK</sequence>
<reference evidence="6 7" key="1">
    <citation type="submission" date="2016-11" db="EMBL/GenBank/DDBJ databases">
        <authorList>
            <person name="Jaros S."/>
            <person name="Januszkiewicz K."/>
            <person name="Wedrychowicz H."/>
        </authorList>
    </citation>
    <scope>NUCLEOTIDE SEQUENCE [LARGE SCALE GENOMIC DNA]</scope>
    <source>
        <strain evidence="6 7">DSM 10502</strain>
    </source>
</reference>
<dbReference type="InterPro" id="IPR006145">
    <property type="entry name" value="PsdUridine_synth_RsuA/RluA"/>
</dbReference>
<name>A0A1M5AI67_9FIRM</name>
<dbReference type="InterPro" id="IPR006224">
    <property type="entry name" value="PsdUridine_synth_RluA-like_CS"/>
</dbReference>
<evidence type="ECO:0000313" key="6">
    <source>
        <dbReference type="EMBL" id="SHF29814.1"/>
    </source>
</evidence>
<dbReference type="EC" id="5.4.99.-" evidence="4"/>
<evidence type="ECO:0000256" key="4">
    <source>
        <dbReference type="RuleBase" id="RU362028"/>
    </source>
</evidence>
<accession>A0A1M5AI67</accession>
<dbReference type="EMBL" id="FQUG01000012">
    <property type="protein sequence ID" value="SHF29814.1"/>
    <property type="molecule type" value="Genomic_DNA"/>
</dbReference>
<keyword evidence="4" id="KW-0413">Isomerase</keyword>
<dbReference type="RefSeq" id="WP_072936430.1">
    <property type="nucleotide sequence ID" value="NZ_FQUG01000012.1"/>
</dbReference>
<proteinExistence type="inferred from homology"/>
<dbReference type="AlphaFoldDB" id="A0A1M5AI67"/>
<dbReference type="NCBIfam" id="TIGR00005">
    <property type="entry name" value="rluA_subfam"/>
    <property type="match status" value="1"/>
</dbReference>
<evidence type="ECO:0000256" key="1">
    <source>
        <dbReference type="ARBA" id="ARBA00000073"/>
    </source>
</evidence>
<feature type="active site" evidence="3">
    <location>
        <position position="131"/>
    </location>
</feature>
<keyword evidence="7" id="KW-1185">Reference proteome</keyword>
<evidence type="ECO:0000256" key="2">
    <source>
        <dbReference type="ARBA" id="ARBA00010876"/>
    </source>
</evidence>
<dbReference type="Proteomes" id="UP000184404">
    <property type="component" value="Unassembled WGS sequence"/>
</dbReference>
<gene>
    <name evidence="6" type="ORF">SAMN02745190_02325</name>
</gene>
<comment type="similarity">
    <text evidence="2 4">Belongs to the pseudouridine synthase RluA family.</text>
</comment>
<evidence type="ECO:0000259" key="5">
    <source>
        <dbReference type="Pfam" id="PF00849"/>
    </source>
</evidence>
<dbReference type="InterPro" id="IPR020103">
    <property type="entry name" value="PsdUridine_synth_cat_dom_sf"/>
</dbReference>
<comment type="catalytic activity">
    <reaction evidence="1 4">
        <text>a uridine in RNA = a pseudouridine in RNA</text>
        <dbReference type="Rhea" id="RHEA:48348"/>
        <dbReference type="Rhea" id="RHEA-COMP:12068"/>
        <dbReference type="Rhea" id="RHEA-COMP:12069"/>
        <dbReference type="ChEBI" id="CHEBI:65314"/>
        <dbReference type="ChEBI" id="CHEBI:65315"/>
    </reaction>
</comment>
<comment type="function">
    <text evidence="4">Responsible for synthesis of pseudouridine from uracil.</text>
</comment>
<dbReference type="InterPro" id="IPR006225">
    <property type="entry name" value="PsdUridine_synth_RluC/D"/>
</dbReference>
<dbReference type="GO" id="GO:0003723">
    <property type="term" value="F:RNA binding"/>
    <property type="evidence" value="ECO:0007669"/>
    <property type="project" value="InterPro"/>
</dbReference>
<dbReference type="PANTHER" id="PTHR21600:SF35">
    <property type="entry name" value="PSEUDOURIDINE SYNTHASE"/>
    <property type="match status" value="1"/>
</dbReference>
<dbReference type="GO" id="GO:0140098">
    <property type="term" value="F:catalytic activity, acting on RNA"/>
    <property type="evidence" value="ECO:0007669"/>
    <property type="project" value="UniProtKB-ARBA"/>
</dbReference>
<dbReference type="GO" id="GO:0009982">
    <property type="term" value="F:pseudouridine synthase activity"/>
    <property type="evidence" value="ECO:0007669"/>
    <property type="project" value="InterPro"/>
</dbReference>
<dbReference type="InterPro" id="IPR050188">
    <property type="entry name" value="RluA_PseudoU_synthase"/>
</dbReference>
<evidence type="ECO:0000256" key="3">
    <source>
        <dbReference type="PIRSR" id="PIRSR606225-1"/>
    </source>
</evidence>
<dbReference type="GO" id="GO:0000455">
    <property type="term" value="P:enzyme-directed rRNA pseudouridine synthesis"/>
    <property type="evidence" value="ECO:0007669"/>
    <property type="project" value="TreeGrafter"/>
</dbReference>
<dbReference type="CDD" id="cd02869">
    <property type="entry name" value="PseudoU_synth_RluA_like"/>
    <property type="match status" value="1"/>
</dbReference>
<dbReference type="Gene3D" id="3.30.2350.10">
    <property type="entry name" value="Pseudouridine synthase"/>
    <property type="match status" value="1"/>
</dbReference>
<dbReference type="OrthoDB" id="9807829at2"/>
<dbReference type="PROSITE" id="PS01129">
    <property type="entry name" value="PSI_RLU"/>
    <property type="match status" value="1"/>
</dbReference>
<protein>
    <recommendedName>
        <fullName evidence="4">Pseudouridine synthase</fullName>
        <ecNumber evidence="4">5.4.99.-</ecNumber>
    </recommendedName>
</protein>
<feature type="domain" description="Pseudouridine synthase RsuA/RluA-like" evidence="5">
    <location>
        <begin position="85"/>
        <end position="234"/>
    </location>
</feature>